<feature type="transmembrane region" description="Helical" evidence="12">
    <location>
        <begin position="131"/>
        <end position="153"/>
    </location>
</feature>
<dbReference type="EMBL" id="JAEAOA010001690">
    <property type="protein sequence ID" value="KAK3603565.1"/>
    <property type="molecule type" value="Genomic_DNA"/>
</dbReference>
<organism evidence="14 15">
    <name type="scientific">Potamilus streckersoni</name>
    <dbReference type="NCBI Taxonomy" id="2493646"/>
    <lineage>
        <taxon>Eukaryota</taxon>
        <taxon>Metazoa</taxon>
        <taxon>Spiralia</taxon>
        <taxon>Lophotrochozoa</taxon>
        <taxon>Mollusca</taxon>
        <taxon>Bivalvia</taxon>
        <taxon>Autobranchia</taxon>
        <taxon>Heteroconchia</taxon>
        <taxon>Palaeoheterodonta</taxon>
        <taxon>Unionida</taxon>
        <taxon>Unionoidea</taxon>
        <taxon>Unionidae</taxon>
        <taxon>Ambleminae</taxon>
        <taxon>Lampsilini</taxon>
        <taxon>Potamilus</taxon>
    </lineage>
</organism>
<keyword evidence="3 11" id="KW-0812">Transmembrane</keyword>
<dbReference type="AlphaFoldDB" id="A0AAE0T5D4"/>
<reference evidence="14" key="1">
    <citation type="journal article" date="2021" name="Genome Biol. Evol.">
        <title>A High-Quality Reference Genome for a Parasitic Bivalve with Doubly Uniparental Inheritance (Bivalvia: Unionida).</title>
        <authorList>
            <person name="Smith C.H."/>
        </authorList>
    </citation>
    <scope>NUCLEOTIDE SEQUENCE</scope>
    <source>
        <strain evidence="14">CHS0354</strain>
    </source>
</reference>
<dbReference type="SUPFAM" id="SSF81321">
    <property type="entry name" value="Family A G protein-coupled receptor-like"/>
    <property type="match status" value="1"/>
</dbReference>
<evidence type="ECO:0000256" key="5">
    <source>
        <dbReference type="ARBA" id="ARBA00023040"/>
    </source>
</evidence>
<feature type="transmembrane region" description="Helical" evidence="12">
    <location>
        <begin position="326"/>
        <end position="348"/>
    </location>
</feature>
<dbReference type="GO" id="GO:0005886">
    <property type="term" value="C:plasma membrane"/>
    <property type="evidence" value="ECO:0007669"/>
    <property type="project" value="UniProtKB-SubCell"/>
</dbReference>
<dbReference type="PROSITE" id="PS50262">
    <property type="entry name" value="G_PROTEIN_RECEP_F1_2"/>
    <property type="match status" value="1"/>
</dbReference>
<comment type="similarity">
    <text evidence="11">Belongs to the G-protein coupled receptor 1 family.</text>
</comment>
<evidence type="ECO:0000313" key="15">
    <source>
        <dbReference type="Proteomes" id="UP001195483"/>
    </source>
</evidence>
<feature type="domain" description="G-protein coupled receptors family 1 profile" evidence="13">
    <location>
        <begin position="73"/>
        <end position="345"/>
    </location>
</feature>
<evidence type="ECO:0000313" key="14">
    <source>
        <dbReference type="EMBL" id="KAK3603565.1"/>
    </source>
</evidence>
<proteinExistence type="inferred from homology"/>
<feature type="transmembrane region" description="Helical" evidence="12">
    <location>
        <begin position="283"/>
        <end position="302"/>
    </location>
</feature>
<keyword evidence="10 11" id="KW-0807">Transducer</keyword>
<evidence type="ECO:0000256" key="9">
    <source>
        <dbReference type="ARBA" id="ARBA00023180"/>
    </source>
</evidence>
<dbReference type="CDD" id="cd15134">
    <property type="entry name" value="7tmA_capaR"/>
    <property type="match status" value="1"/>
</dbReference>
<evidence type="ECO:0000259" key="13">
    <source>
        <dbReference type="PROSITE" id="PS50262"/>
    </source>
</evidence>
<evidence type="ECO:0000256" key="12">
    <source>
        <dbReference type="SAM" id="Phobius"/>
    </source>
</evidence>
<evidence type="ECO:0000256" key="10">
    <source>
        <dbReference type="ARBA" id="ARBA00023224"/>
    </source>
</evidence>
<dbReference type="Gene3D" id="1.20.1070.10">
    <property type="entry name" value="Rhodopsin 7-helix transmembrane proteins"/>
    <property type="match status" value="1"/>
</dbReference>
<evidence type="ECO:0000256" key="2">
    <source>
        <dbReference type="ARBA" id="ARBA00022475"/>
    </source>
</evidence>
<keyword evidence="9" id="KW-0325">Glycoprotein</keyword>
<dbReference type="PANTHER" id="PTHR24243:SF208">
    <property type="entry name" value="PYROKININ-1 RECEPTOR"/>
    <property type="match status" value="1"/>
</dbReference>
<dbReference type="PRINTS" id="PR00237">
    <property type="entry name" value="GPCRRHODOPSN"/>
</dbReference>
<dbReference type="PROSITE" id="PS00237">
    <property type="entry name" value="G_PROTEIN_RECEP_F1_1"/>
    <property type="match status" value="1"/>
</dbReference>
<sequence length="520" mass="59268">MTEPMIEELEKLSANNKSLTAYSTFVTSLSQNITDINVDLLLRMSLGERRKDLTSVTFLTLVYSVILITGIIGNLCTCIVIGRNAYMHTATNYYLLNLAISDVLTLVLALPPEVYSIWEAYPWKFGEPFCILKSFIMEMTSYSSVLTITGFTVERYVAICHPIKVQKICGETRAVRCILIIWLIASLSALPYPIHTREFPYIINPKDGTPIKESVVCNIPLKWFKMMLIVFQISTFVYFVLPMLVITILYILIGLKLRPKELTGKDSENPQYGKTAATRARRAVLKMLVAVVVAFFVCWAPFHAQRLMTLYVKEWTPDLLELQSHLFYVSGVLYFLSSTINPILYNLLSRKFRQAFKRTLCRCCINLNRLPTFYKLRAKFININEQGTTSPSGGRYLYPEKDIKMQTLLKPDSSKLHYHSKTLIDHPSTKDTDIKPSSSVSACSSHAHSDGRLHYICRYKRCSSRRQSQLSKRNDNIASYQDIEVLRKGSLGDKCQLLSTYGTSLGNLPMQARNISMHNL</sequence>
<evidence type="ECO:0000256" key="3">
    <source>
        <dbReference type="ARBA" id="ARBA00022692"/>
    </source>
</evidence>
<dbReference type="InterPro" id="IPR005390">
    <property type="entry name" value="NeuromedU_rcpt"/>
</dbReference>
<evidence type="ECO:0000256" key="1">
    <source>
        <dbReference type="ARBA" id="ARBA00004651"/>
    </source>
</evidence>
<protein>
    <recommendedName>
        <fullName evidence="13">G-protein coupled receptors family 1 profile domain-containing protein</fullName>
    </recommendedName>
</protein>
<dbReference type="PANTHER" id="PTHR24243">
    <property type="entry name" value="G-PROTEIN COUPLED RECEPTOR"/>
    <property type="match status" value="1"/>
</dbReference>
<dbReference type="InterPro" id="IPR000276">
    <property type="entry name" value="GPCR_Rhodpsn"/>
</dbReference>
<feature type="transmembrane region" description="Helical" evidence="12">
    <location>
        <begin position="174"/>
        <end position="194"/>
    </location>
</feature>
<name>A0AAE0T5D4_9BIVA</name>
<reference evidence="14" key="2">
    <citation type="journal article" date="2021" name="Genome Biol. Evol.">
        <title>Developing a high-quality reference genome for a parasitic bivalve with doubly uniparental inheritance (Bivalvia: Unionida).</title>
        <authorList>
            <person name="Smith C.H."/>
        </authorList>
    </citation>
    <scope>NUCLEOTIDE SEQUENCE</scope>
    <source>
        <strain evidence="14">CHS0354</strain>
        <tissue evidence="14">Mantle</tissue>
    </source>
</reference>
<reference evidence="14" key="3">
    <citation type="submission" date="2023-05" db="EMBL/GenBank/DDBJ databases">
        <authorList>
            <person name="Smith C.H."/>
        </authorList>
    </citation>
    <scope>NUCLEOTIDE SEQUENCE</scope>
    <source>
        <strain evidence="14">CHS0354</strain>
        <tissue evidence="14">Mantle</tissue>
    </source>
</reference>
<keyword evidence="7" id="KW-1015">Disulfide bond</keyword>
<keyword evidence="5 11" id="KW-0297">G-protein coupled receptor</keyword>
<keyword evidence="6 12" id="KW-0472">Membrane</keyword>
<evidence type="ECO:0000256" key="7">
    <source>
        <dbReference type="ARBA" id="ARBA00023157"/>
    </source>
</evidence>
<evidence type="ECO:0000256" key="6">
    <source>
        <dbReference type="ARBA" id="ARBA00023136"/>
    </source>
</evidence>
<gene>
    <name evidence="14" type="ORF">CHS0354_027989</name>
</gene>
<dbReference type="PRINTS" id="PR01565">
    <property type="entry name" value="NEUROMEDINUR"/>
</dbReference>
<comment type="subcellular location">
    <subcellularLocation>
        <location evidence="1">Cell membrane</location>
        <topology evidence="1">Multi-pass membrane protein</topology>
    </subcellularLocation>
</comment>
<dbReference type="GO" id="GO:0001607">
    <property type="term" value="F:neuromedin U receptor activity"/>
    <property type="evidence" value="ECO:0007669"/>
    <property type="project" value="InterPro"/>
</dbReference>
<dbReference type="Proteomes" id="UP001195483">
    <property type="component" value="Unassembled WGS sequence"/>
</dbReference>
<dbReference type="Pfam" id="PF00001">
    <property type="entry name" value="7tm_1"/>
    <property type="match status" value="1"/>
</dbReference>
<comment type="caution">
    <text evidence="14">The sequence shown here is derived from an EMBL/GenBank/DDBJ whole genome shotgun (WGS) entry which is preliminary data.</text>
</comment>
<dbReference type="InterPro" id="IPR017452">
    <property type="entry name" value="GPCR_Rhodpsn_7TM"/>
</dbReference>
<keyword evidence="8 11" id="KW-0675">Receptor</keyword>
<keyword evidence="2" id="KW-1003">Cell membrane</keyword>
<evidence type="ECO:0000256" key="11">
    <source>
        <dbReference type="RuleBase" id="RU000688"/>
    </source>
</evidence>
<evidence type="ECO:0000256" key="4">
    <source>
        <dbReference type="ARBA" id="ARBA00022989"/>
    </source>
</evidence>
<feature type="transmembrane region" description="Helical" evidence="12">
    <location>
        <begin position="93"/>
        <end position="111"/>
    </location>
</feature>
<feature type="transmembrane region" description="Helical" evidence="12">
    <location>
        <begin position="56"/>
        <end position="81"/>
    </location>
</feature>
<keyword evidence="15" id="KW-1185">Reference proteome</keyword>
<feature type="transmembrane region" description="Helical" evidence="12">
    <location>
        <begin position="229"/>
        <end position="253"/>
    </location>
</feature>
<accession>A0AAE0T5D4</accession>
<evidence type="ECO:0000256" key="8">
    <source>
        <dbReference type="ARBA" id="ARBA00023170"/>
    </source>
</evidence>
<keyword evidence="4 12" id="KW-1133">Transmembrane helix</keyword>